<dbReference type="Proteomes" id="UP001169764">
    <property type="component" value="Unassembled WGS sequence"/>
</dbReference>
<dbReference type="Pfam" id="PF11185">
    <property type="entry name" value="DUF2971"/>
    <property type="match status" value="1"/>
</dbReference>
<dbReference type="RefSeq" id="WP_303539403.1">
    <property type="nucleotide sequence ID" value="NZ_JAUOTP010000001.1"/>
</dbReference>
<comment type="caution">
    <text evidence="1">The sequence shown here is derived from an EMBL/GenBank/DDBJ whole genome shotgun (WGS) entry which is preliminary data.</text>
</comment>
<evidence type="ECO:0000313" key="2">
    <source>
        <dbReference type="Proteomes" id="UP001169764"/>
    </source>
</evidence>
<name>A0ABT8Y446_9SPHN</name>
<protein>
    <submittedName>
        <fullName evidence="1">DUF2971 domain-containing protein</fullName>
    </submittedName>
</protein>
<organism evidence="1 2">
    <name type="scientific">Sphingomonas natans</name>
    <dbReference type="NCBI Taxonomy" id="3063330"/>
    <lineage>
        <taxon>Bacteria</taxon>
        <taxon>Pseudomonadati</taxon>
        <taxon>Pseudomonadota</taxon>
        <taxon>Alphaproteobacteria</taxon>
        <taxon>Sphingomonadales</taxon>
        <taxon>Sphingomonadaceae</taxon>
        <taxon>Sphingomonas</taxon>
    </lineage>
</organism>
<dbReference type="EMBL" id="JAUOTP010000001">
    <property type="protein sequence ID" value="MDO6413081.1"/>
    <property type="molecule type" value="Genomic_DNA"/>
</dbReference>
<evidence type="ECO:0000313" key="1">
    <source>
        <dbReference type="EMBL" id="MDO6413081.1"/>
    </source>
</evidence>
<keyword evidence="2" id="KW-1185">Reference proteome</keyword>
<proteinExistence type="predicted"/>
<sequence length="321" mass="35735">MAEQDAIKQFADFAFPYANDRFAEVAAKGLKMAHYTTAEAAALILGNQSLWLRNAALMNDFSEVAYGNACLEQSFSSGLGARLQAAIDVVHPGLFRNVTERINNVDVHTRTHTYLTSLSAHNQESQLGRLSMWRAYGGPTSGVAIIFNTEVFAHDSDRLGAYSSPVLYGGVTEFSRELVRVIENIENNRHVLAQVPFDNAASILFNSLQFSTLSTKHPAFEEEQEWRVIHHPLSEPSAFISTCTRTIRGIPQMICEVPLRDQVGLNMPWLDLNRLLSHVIIGPCVYPKQVAWAFREILREIGIANPDSRIAIANIPLRQNG</sequence>
<gene>
    <name evidence="1" type="ORF">Q4F19_01680</name>
</gene>
<accession>A0ABT8Y446</accession>
<reference evidence="1" key="1">
    <citation type="submission" date="2023-07" db="EMBL/GenBank/DDBJ databases">
        <authorList>
            <person name="Kim M."/>
        </authorList>
    </citation>
    <scope>NUCLEOTIDE SEQUENCE</scope>
    <source>
        <strain evidence="1">BIUV-7</strain>
    </source>
</reference>
<dbReference type="InterPro" id="IPR021352">
    <property type="entry name" value="DUF2971"/>
</dbReference>